<proteinExistence type="predicted"/>
<accession>A0A674EYE8</accession>
<reference evidence="1" key="1">
    <citation type="submission" date="2025-08" db="UniProtKB">
        <authorList>
            <consortium name="Ensembl"/>
        </authorList>
    </citation>
    <scope>IDENTIFICATION</scope>
</reference>
<evidence type="ECO:0000313" key="2">
    <source>
        <dbReference type="Proteomes" id="UP000472277"/>
    </source>
</evidence>
<organism evidence="1 2">
    <name type="scientific">Salmo trutta</name>
    <name type="common">Brown trout</name>
    <dbReference type="NCBI Taxonomy" id="8032"/>
    <lineage>
        <taxon>Eukaryota</taxon>
        <taxon>Metazoa</taxon>
        <taxon>Chordata</taxon>
        <taxon>Craniata</taxon>
        <taxon>Vertebrata</taxon>
        <taxon>Euteleostomi</taxon>
        <taxon>Actinopterygii</taxon>
        <taxon>Neopterygii</taxon>
        <taxon>Teleostei</taxon>
        <taxon>Protacanthopterygii</taxon>
        <taxon>Salmoniformes</taxon>
        <taxon>Salmonidae</taxon>
        <taxon>Salmoninae</taxon>
        <taxon>Salmo</taxon>
    </lineage>
</organism>
<dbReference type="GeneTree" id="ENSGT01030000235060"/>
<dbReference type="AlphaFoldDB" id="A0A674EYE8"/>
<sequence length="99" mass="10636">SGSSSSRQSSPIIEDKALHFLSQEEQDCILFFEETIDSLPDIIDLVRPAQPDLVHPTHAPFNPPMPGTAQFTPCSTLNMWGTPTSSLPPSCPTAVGTSI</sequence>
<keyword evidence="2" id="KW-1185">Reference proteome</keyword>
<dbReference type="Proteomes" id="UP000472277">
    <property type="component" value="Chromosome 40"/>
</dbReference>
<name>A0A674EYE8_SALTR</name>
<reference evidence="1" key="2">
    <citation type="submission" date="2025-09" db="UniProtKB">
        <authorList>
            <consortium name="Ensembl"/>
        </authorList>
    </citation>
    <scope>IDENTIFICATION</scope>
</reference>
<dbReference type="Ensembl" id="ENSSTUT00000121312.1">
    <property type="protein sequence ID" value="ENSSTUP00000113338.1"/>
    <property type="gene ID" value="ENSSTUG00000050056.1"/>
</dbReference>
<evidence type="ECO:0000313" key="1">
    <source>
        <dbReference type="Ensembl" id="ENSSTUP00000113338.1"/>
    </source>
</evidence>
<protein>
    <submittedName>
        <fullName evidence="1">Uncharacterized protein</fullName>
    </submittedName>
</protein>